<evidence type="ECO:0000313" key="3">
    <source>
        <dbReference type="Proteomes" id="UP001597549"/>
    </source>
</evidence>
<dbReference type="Pfam" id="PF07463">
    <property type="entry name" value="NUMOD4"/>
    <property type="match status" value="1"/>
</dbReference>
<reference evidence="3" key="1">
    <citation type="journal article" date="2019" name="Int. J. Syst. Evol. Microbiol.">
        <title>The Global Catalogue of Microorganisms (GCM) 10K type strain sequencing project: providing services to taxonomists for standard genome sequencing and annotation.</title>
        <authorList>
            <consortium name="The Broad Institute Genomics Platform"/>
            <consortium name="The Broad Institute Genome Sequencing Center for Infectious Disease"/>
            <person name="Wu L."/>
            <person name="Ma J."/>
        </authorList>
    </citation>
    <scope>NUCLEOTIDE SEQUENCE [LARGE SCALE GENOMIC DNA]</scope>
    <source>
        <strain evidence="3">KCTC 52644</strain>
    </source>
</reference>
<dbReference type="RefSeq" id="WP_379805451.1">
    <property type="nucleotide sequence ID" value="NZ_JBHUOL010000011.1"/>
</dbReference>
<dbReference type="SUPFAM" id="SSF54060">
    <property type="entry name" value="His-Me finger endonucleases"/>
    <property type="match status" value="1"/>
</dbReference>
<dbReference type="Proteomes" id="UP001597549">
    <property type="component" value="Unassembled WGS sequence"/>
</dbReference>
<dbReference type="EMBL" id="JBHUOL010000011">
    <property type="protein sequence ID" value="MFD2908181.1"/>
    <property type="molecule type" value="Genomic_DNA"/>
</dbReference>
<comment type="caution">
    <text evidence="2">The sequence shown here is derived from an EMBL/GenBank/DDBJ whole genome shotgun (WGS) entry which is preliminary data.</text>
</comment>
<feature type="domain" description="NUMOD4" evidence="1">
    <location>
        <begin position="7"/>
        <end position="55"/>
    </location>
</feature>
<dbReference type="Gene3D" id="3.90.75.20">
    <property type="match status" value="1"/>
</dbReference>
<name>A0ABW5Z7Y7_9FLAO</name>
<dbReference type="InterPro" id="IPR044925">
    <property type="entry name" value="His-Me_finger_sf"/>
</dbReference>
<sequence length="191" mass="22563">MTHFSVEEWREYPLEIPGKVRYAVSNHGRLKSFGDDIKTGRILKGALTEGFLFLRYKRFTNGVAKNYHVSVHKMIAELFIPKDAEDQEYVLHLDYDKLNNQLYNLKWATYAEMRAHGHKSPAVKEAFKKLQEYNIKRDGLKLTSTQVIRIKLKMKRLGEKFNVRKTAKEFNVTEMQIYRIKWGENWGHIVV</sequence>
<proteinExistence type="predicted"/>
<organism evidence="2 3">
    <name type="scientific">Flavobacterium ardleyense</name>
    <dbReference type="NCBI Taxonomy" id="2038737"/>
    <lineage>
        <taxon>Bacteria</taxon>
        <taxon>Pseudomonadati</taxon>
        <taxon>Bacteroidota</taxon>
        <taxon>Flavobacteriia</taxon>
        <taxon>Flavobacteriales</taxon>
        <taxon>Flavobacteriaceae</taxon>
        <taxon>Flavobacterium</taxon>
    </lineage>
</organism>
<dbReference type="InterPro" id="IPR010902">
    <property type="entry name" value="NUMOD4"/>
</dbReference>
<protein>
    <recommendedName>
        <fullName evidence="1">NUMOD4 domain-containing protein</fullName>
    </recommendedName>
</protein>
<evidence type="ECO:0000259" key="1">
    <source>
        <dbReference type="Pfam" id="PF07463"/>
    </source>
</evidence>
<keyword evidence="3" id="KW-1185">Reference proteome</keyword>
<gene>
    <name evidence="2" type="ORF">ACFSX9_05480</name>
</gene>
<accession>A0ABW5Z7Y7</accession>
<evidence type="ECO:0000313" key="2">
    <source>
        <dbReference type="EMBL" id="MFD2908181.1"/>
    </source>
</evidence>